<dbReference type="Proteomes" id="UP000469763">
    <property type="component" value="Unassembled WGS sequence"/>
</dbReference>
<dbReference type="OrthoDB" id="3231631at2"/>
<evidence type="ECO:0000256" key="1">
    <source>
        <dbReference type="SAM" id="MobiDB-lite"/>
    </source>
</evidence>
<feature type="transmembrane region" description="Helical" evidence="2">
    <location>
        <begin position="12"/>
        <end position="36"/>
    </location>
</feature>
<sequence length="185" mass="20652">MASDYRPKYGHVLGGHLLLGMAVSFPVSFLVAWLGLRIIARAAFDGGELGIVLAITWIAVSLIDSRLDYELQRTANRTAPPMPWPLVVVKALIPFALPWPTVLLREDVIVVAAASIAVGAVRLVEIVGLEQPWKGEEESVVERRTEELRRLNRETLDEIREGRRARAGRSDDAKTYDPYNLRGKR</sequence>
<organism evidence="3 4">
    <name type="scientific">Bifidobacterium avesanii</name>
    <dbReference type="NCBI Taxonomy" id="1798157"/>
    <lineage>
        <taxon>Bacteria</taxon>
        <taxon>Bacillati</taxon>
        <taxon>Actinomycetota</taxon>
        <taxon>Actinomycetes</taxon>
        <taxon>Bifidobacteriales</taxon>
        <taxon>Bifidobacteriaceae</taxon>
        <taxon>Bifidobacterium</taxon>
    </lineage>
</organism>
<keyword evidence="4" id="KW-1185">Reference proteome</keyword>
<feature type="compositionally biased region" description="Basic and acidic residues" evidence="1">
    <location>
        <begin position="161"/>
        <end position="175"/>
    </location>
</feature>
<gene>
    <name evidence="3" type="ORF">GFD22_02365</name>
</gene>
<protein>
    <submittedName>
        <fullName evidence="3">Uncharacterized protein</fullName>
    </submittedName>
</protein>
<feature type="region of interest" description="Disordered" evidence="1">
    <location>
        <begin position="161"/>
        <end position="185"/>
    </location>
</feature>
<evidence type="ECO:0000313" key="3">
    <source>
        <dbReference type="EMBL" id="NEG77839.1"/>
    </source>
</evidence>
<proteinExistence type="predicted"/>
<keyword evidence="2" id="KW-0812">Transmembrane</keyword>
<dbReference type="EMBL" id="WHZY01000002">
    <property type="protein sequence ID" value="NEG77839.1"/>
    <property type="molecule type" value="Genomic_DNA"/>
</dbReference>
<dbReference type="AlphaFoldDB" id="A0A7K3TGM0"/>
<reference evidence="3 4" key="1">
    <citation type="submission" date="2019-10" db="EMBL/GenBank/DDBJ databases">
        <title>Bifidobacterium from non-human primates.</title>
        <authorList>
            <person name="Modesto M."/>
        </authorList>
    </citation>
    <scope>NUCLEOTIDE SEQUENCE [LARGE SCALE GENOMIC DNA]</scope>
    <source>
        <strain evidence="3 4">TREC</strain>
    </source>
</reference>
<dbReference type="RefSeq" id="WP_152349769.1">
    <property type="nucleotide sequence ID" value="NZ_WBSN01000003.1"/>
</dbReference>
<keyword evidence="2" id="KW-0472">Membrane</keyword>
<keyword evidence="2" id="KW-1133">Transmembrane helix</keyword>
<evidence type="ECO:0000256" key="2">
    <source>
        <dbReference type="SAM" id="Phobius"/>
    </source>
</evidence>
<comment type="caution">
    <text evidence="3">The sequence shown here is derived from an EMBL/GenBank/DDBJ whole genome shotgun (WGS) entry which is preliminary data.</text>
</comment>
<evidence type="ECO:0000313" key="4">
    <source>
        <dbReference type="Proteomes" id="UP000469763"/>
    </source>
</evidence>
<accession>A0A7K3TGM0</accession>
<name>A0A7K3TGM0_9BIFI</name>